<dbReference type="InterPro" id="IPR016652">
    <property type="entry name" value="Ubiquitinyl_hydrolase"/>
</dbReference>
<evidence type="ECO:0000256" key="5">
    <source>
        <dbReference type="ARBA" id="ARBA00022737"/>
    </source>
</evidence>
<feature type="domain" description="UBA" evidence="17">
    <location>
        <begin position="643"/>
        <end position="683"/>
    </location>
</feature>
<dbReference type="SMART" id="SM00290">
    <property type="entry name" value="ZnF_UBP"/>
    <property type="match status" value="2"/>
</dbReference>
<feature type="binding site" evidence="14">
    <location>
        <position position="175"/>
    </location>
    <ligand>
        <name>Zn(2+)</name>
        <dbReference type="ChEBI" id="CHEBI:29105"/>
    </ligand>
</feature>
<dbReference type="GO" id="GO:0005634">
    <property type="term" value="C:nucleus"/>
    <property type="evidence" value="ECO:0007669"/>
    <property type="project" value="TreeGrafter"/>
</dbReference>
<dbReference type="Proteomes" id="UP000887226">
    <property type="component" value="Unassembled WGS sequence"/>
</dbReference>
<gene>
    <name evidence="20" type="ORF">BJ878DRAFT_514899</name>
</gene>
<evidence type="ECO:0000256" key="13">
    <source>
        <dbReference type="PIRSR" id="PIRSR016308-2"/>
    </source>
</evidence>
<feature type="binding site" evidence="13">
    <location>
        <position position="185"/>
    </location>
    <ligand>
        <name>substrate</name>
    </ligand>
</feature>
<feature type="domain" description="UBP-type" evidence="19">
    <location>
        <begin position="1"/>
        <end position="107"/>
    </location>
</feature>
<dbReference type="SUPFAM" id="SSF57850">
    <property type="entry name" value="RING/U-box"/>
    <property type="match status" value="2"/>
</dbReference>
<feature type="domain" description="USP" evidence="18">
    <location>
        <begin position="302"/>
        <end position="777"/>
    </location>
</feature>
<dbReference type="Pfam" id="PF02148">
    <property type="entry name" value="zf-UBP"/>
    <property type="match status" value="1"/>
</dbReference>
<proteinExistence type="inferred from homology"/>
<feature type="active site" description="Nucleophile" evidence="12">
    <location>
        <position position="311"/>
    </location>
</feature>
<evidence type="ECO:0000256" key="9">
    <source>
        <dbReference type="ARBA" id="ARBA00022807"/>
    </source>
</evidence>
<dbReference type="CDD" id="cd02658">
    <property type="entry name" value="Peptidase_C19B"/>
    <property type="match status" value="1"/>
</dbReference>
<keyword evidence="21" id="KW-1185">Reference proteome</keyword>
<dbReference type="EC" id="3.4.19.12" evidence="11 16"/>
<dbReference type="FunFam" id="3.30.40.10:FF:000587">
    <property type="entry name" value="Ubiquitin carboxyl-terminal hydrolase"/>
    <property type="match status" value="1"/>
</dbReference>
<organism evidence="20 21">
    <name type="scientific">Calycina marina</name>
    <dbReference type="NCBI Taxonomy" id="1763456"/>
    <lineage>
        <taxon>Eukaryota</taxon>
        <taxon>Fungi</taxon>
        <taxon>Dikarya</taxon>
        <taxon>Ascomycota</taxon>
        <taxon>Pezizomycotina</taxon>
        <taxon>Leotiomycetes</taxon>
        <taxon>Helotiales</taxon>
        <taxon>Pezizellaceae</taxon>
        <taxon>Calycina</taxon>
    </lineage>
</organism>
<dbReference type="OrthoDB" id="361536at2759"/>
<evidence type="ECO:0000256" key="16">
    <source>
        <dbReference type="RuleBase" id="RU366025"/>
    </source>
</evidence>
<dbReference type="AlphaFoldDB" id="A0A9P8CEQ2"/>
<dbReference type="GO" id="GO:0016579">
    <property type="term" value="P:protein deubiquitination"/>
    <property type="evidence" value="ECO:0007669"/>
    <property type="project" value="InterPro"/>
</dbReference>
<feature type="binding site" evidence="13">
    <location>
        <begin position="197"/>
        <end position="200"/>
    </location>
    <ligand>
        <name>substrate</name>
    </ligand>
</feature>
<feature type="binding site" evidence="14">
    <location>
        <position position="208"/>
    </location>
    <ligand>
        <name>Zn(2+)</name>
        <dbReference type="ChEBI" id="CHEBI:29105"/>
    </ligand>
</feature>
<evidence type="ECO:0000259" key="18">
    <source>
        <dbReference type="PROSITE" id="PS50235"/>
    </source>
</evidence>
<evidence type="ECO:0000256" key="1">
    <source>
        <dbReference type="ARBA" id="ARBA00000707"/>
    </source>
</evidence>
<dbReference type="GO" id="GO:0008270">
    <property type="term" value="F:zinc ion binding"/>
    <property type="evidence" value="ECO:0007669"/>
    <property type="project" value="UniProtKB-UniRule"/>
</dbReference>
<protein>
    <recommendedName>
        <fullName evidence="11 16">Ubiquitin carboxyl-terminal hydrolase</fullName>
        <ecNumber evidence="11 16">3.4.19.12</ecNumber>
    </recommendedName>
</protein>
<dbReference type="GO" id="GO:0005829">
    <property type="term" value="C:cytosol"/>
    <property type="evidence" value="ECO:0007669"/>
    <property type="project" value="TreeGrafter"/>
</dbReference>
<sequence>MVCVHSEAPELRPPGPSQAVYREDCTQCFDSIDDFAGLDVCLHCFNGGCTGQYQHAALHYAMKGHPLALNIRRTRKQVDRDEPPQKVTKLAIASETEADRYDYETNVKCYECGDDNVDTASVKLAAVVDGVLKANTFSRQEEVKAWEQEFTSCEHILTLRQDEPRPIQSQDLGHCSSCDLKENLWLCLQCGNLGCGRAQFGGLKGNSHGVAHKESSEHAVAVKLGSITSDGTADVYCYACDEERIDENLGIHLAKWGIILAERQKTEKSLMEMQVDENLRWEFSMTDREGQDLTKRFGEGFTGLRNIGNSCYLASTLQCLFALPQFKKRYYLPDGDVTMIQDPAQDLETQLRKVADGLLSGRYAVPDKDIPIHGSRTPYQKGLAPSMLKHLVGRGHAEFSTMRQQDAFEFLLHVFKLITRSNNSDPSKDPTNAFRFVMEQRLQCLNCKKVRYRTDEQDNISIPVPLKKLPRSATSESKGDEYEPVTLKECLDSFTASEIVELNCSECGIKDGFSKRSLFKTFPEVLAVNARRFALVNWVPTKINVAVVIGDDAFPLDAYKSAGHQPDELLFPEDAEVSQPSFVANPEAVQQLEGMGFSRNRCEKALHATGNSGADSAMEWVFAHMDDADIDDPLVTAGNSASTADPGKVSMVEAMGFTAKQARQALKETGGDLERAVDWLFNHPEANGEDESAATADAGPKALPGKSELPANFQLNSIICHKGASVHTGHYVAFVRKLDDEKATAPEWILYNDEKVVEAVDIEEMKKFAYVYFFKRDD</sequence>
<dbReference type="InterPro" id="IPR001394">
    <property type="entry name" value="Peptidase_C19_UCH"/>
</dbReference>
<evidence type="ECO:0000256" key="4">
    <source>
        <dbReference type="ARBA" id="ARBA00022723"/>
    </source>
</evidence>
<evidence type="ECO:0000256" key="15">
    <source>
        <dbReference type="PROSITE-ProRule" id="PRU00502"/>
    </source>
</evidence>
<feature type="binding site" evidence="13">
    <location>
        <position position="238"/>
    </location>
    <ligand>
        <name>substrate</name>
    </ligand>
</feature>
<feature type="active site" description="Proton acceptor" evidence="12">
    <location>
        <position position="730"/>
    </location>
</feature>
<feature type="domain" description="UBP-type" evidence="19">
    <location>
        <begin position="151"/>
        <end position="260"/>
    </location>
</feature>
<evidence type="ECO:0000313" key="21">
    <source>
        <dbReference type="Proteomes" id="UP000887226"/>
    </source>
</evidence>
<keyword evidence="8 11" id="KW-0378">Hydrolase</keyword>
<dbReference type="SUPFAM" id="SSF54001">
    <property type="entry name" value="Cysteine proteinases"/>
    <property type="match status" value="1"/>
</dbReference>
<dbReference type="PROSITE" id="PS50030">
    <property type="entry name" value="UBA"/>
    <property type="match status" value="2"/>
</dbReference>
<keyword evidence="7 11" id="KW-0833">Ubl conjugation pathway</keyword>
<comment type="similarity">
    <text evidence="2 11 16">Belongs to the peptidase C19 family.</text>
</comment>
<dbReference type="SMART" id="SM00165">
    <property type="entry name" value="UBA"/>
    <property type="match status" value="2"/>
</dbReference>
<evidence type="ECO:0000256" key="14">
    <source>
        <dbReference type="PIRSR" id="PIRSR016308-3"/>
    </source>
</evidence>
<keyword evidence="3 11" id="KW-0645">Protease</keyword>
<keyword evidence="10 11" id="KW-0862">Zinc</keyword>
<dbReference type="PROSITE" id="PS50235">
    <property type="entry name" value="USP_3"/>
    <property type="match status" value="1"/>
</dbReference>
<evidence type="ECO:0000256" key="6">
    <source>
        <dbReference type="ARBA" id="ARBA00022771"/>
    </source>
</evidence>
<dbReference type="InterPro" id="IPR041432">
    <property type="entry name" value="UBP13_Znf-UBP_var"/>
</dbReference>
<dbReference type="InterPro" id="IPR001607">
    <property type="entry name" value="Znf_UBP"/>
</dbReference>
<dbReference type="GO" id="GO:0006508">
    <property type="term" value="P:proteolysis"/>
    <property type="evidence" value="ECO:0007669"/>
    <property type="project" value="UniProtKB-KW"/>
</dbReference>
<evidence type="ECO:0000256" key="2">
    <source>
        <dbReference type="ARBA" id="ARBA00009085"/>
    </source>
</evidence>
<evidence type="ECO:0000256" key="10">
    <source>
        <dbReference type="ARBA" id="ARBA00022833"/>
    </source>
</evidence>
<name>A0A9P8CEQ2_9HELO</name>
<feature type="domain" description="UBA" evidence="17">
    <location>
        <begin position="583"/>
        <end position="624"/>
    </location>
</feature>
<dbReference type="Pfam" id="PF00627">
    <property type="entry name" value="UBA"/>
    <property type="match status" value="2"/>
</dbReference>
<dbReference type="InterPro" id="IPR038765">
    <property type="entry name" value="Papain-like_cys_pep_sf"/>
</dbReference>
<evidence type="ECO:0000256" key="7">
    <source>
        <dbReference type="ARBA" id="ARBA00022786"/>
    </source>
</evidence>
<dbReference type="Gene3D" id="1.10.8.10">
    <property type="entry name" value="DNA helicase RuvA subunit, C-terminal domain"/>
    <property type="match status" value="2"/>
</dbReference>
<dbReference type="SUPFAM" id="SSF46934">
    <property type="entry name" value="UBA-like"/>
    <property type="match status" value="1"/>
</dbReference>
<dbReference type="InterPro" id="IPR013083">
    <property type="entry name" value="Znf_RING/FYVE/PHD"/>
</dbReference>
<reference evidence="20" key="1">
    <citation type="journal article" date="2021" name="IMA Fungus">
        <title>Genomic characterization of three marine fungi, including Emericellopsis atlantica sp. nov. with signatures of a generalist lifestyle and marine biomass degradation.</title>
        <authorList>
            <person name="Hagestad O.C."/>
            <person name="Hou L."/>
            <person name="Andersen J.H."/>
            <person name="Hansen E.H."/>
            <person name="Altermark B."/>
            <person name="Li C."/>
            <person name="Kuhnert E."/>
            <person name="Cox R.J."/>
            <person name="Crous P.W."/>
            <person name="Spatafora J.W."/>
            <person name="Lail K."/>
            <person name="Amirebrahimi M."/>
            <person name="Lipzen A."/>
            <person name="Pangilinan J."/>
            <person name="Andreopoulos W."/>
            <person name="Hayes R.D."/>
            <person name="Ng V."/>
            <person name="Grigoriev I.V."/>
            <person name="Jackson S.A."/>
            <person name="Sutton T.D.S."/>
            <person name="Dobson A.D.W."/>
            <person name="Rama T."/>
        </authorList>
    </citation>
    <scope>NUCLEOTIDE SEQUENCE</scope>
    <source>
        <strain evidence="20">TRa3180A</strain>
    </source>
</reference>
<dbReference type="Gene3D" id="3.90.70.10">
    <property type="entry name" value="Cysteine proteinases"/>
    <property type="match status" value="1"/>
</dbReference>
<comment type="catalytic activity">
    <reaction evidence="1 11 16">
        <text>Thiol-dependent hydrolysis of ester, thioester, amide, peptide and isopeptide bonds formed by the C-terminal Gly of ubiquitin (a 76-residue protein attached to proteins as an intracellular targeting signal).</text>
        <dbReference type="EC" id="3.4.19.12"/>
    </reaction>
</comment>
<keyword evidence="4 11" id="KW-0479">Metal-binding</keyword>
<dbReference type="PIRSF" id="PIRSF016308">
    <property type="entry name" value="UBP"/>
    <property type="match status" value="1"/>
</dbReference>
<keyword evidence="6 15" id="KW-0863">Zinc-finger</keyword>
<dbReference type="PROSITE" id="PS00973">
    <property type="entry name" value="USP_2"/>
    <property type="match status" value="1"/>
</dbReference>
<dbReference type="InterPro" id="IPR028889">
    <property type="entry name" value="USP"/>
</dbReference>
<dbReference type="InterPro" id="IPR050164">
    <property type="entry name" value="Peptidase_C19"/>
</dbReference>
<accession>A0A9P8CEQ2</accession>
<evidence type="ECO:0000256" key="8">
    <source>
        <dbReference type="ARBA" id="ARBA00022801"/>
    </source>
</evidence>
<dbReference type="PROSITE" id="PS50271">
    <property type="entry name" value="ZF_UBP"/>
    <property type="match status" value="2"/>
</dbReference>
<dbReference type="EMBL" id="MU254062">
    <property type="protein sequence ID" value="KAG9242536.1"/>
    <property type="molecule type" value="Genomic_DNA"/>
</dbReference>
<dbReference type="FunFam" id="3.30.40.10:FF:000396">
    <property type="entry name" value="Ubiquitin carboxyl-terminal hydrolase"/>
    <property type="match status" value="1"/>
</dbReference>
<evidence type="ECO:0000256" key="11">
    <source>
        <dbReference type="PIRNR" id="PIRNR016308"/>
    </source>
</evidence>
<dbReference type="Pfam" id="PF00443">
    <property type="entry name" value="UCH"/>
    <property type="match status" value="1"/>
</dbReference>
<feature type="binding site" evidence="14">
    <location>
        <position position="195"/>
    </location>
    <ligand>
        <name>Zn(2+)</name>
        <dbReference type="ChEBI" id="CHEBI:29105"/>
    </ligand>
</feature>
<keyword evidence="5" id="KW-0677">Repeat</keyword>
<dbReference type="PROSITE" id="PS00972">
    <property type="entry name" value="USP_1"/>
    <property type="match status" value="1"/>
</dbReference>
<comment type="caution">
    <text evidence="20">The sequence shown here is derived from an EMBL/GenBank/DDBJ whole genome shotgun (WGS) entry which is preliminary data.</text>
</comment>
<dbReference type="InterPro" id="IPR018200">
    <property type="entry name" value="USP_CS"/>
</dbReference>
<feature type="binding site" evidence="14">
    <location>
        <position position="178"/>
    </location>
    <ligand>
        <name>Zn(2+)</name>
        <dbReference type="ChEBI" id="CHEBI:29105"/>
    </ligand>
</feature>
<evidence type="ECO:0000256" key="3">
    <source>
        <dbReference type="ARBA" id="ARBA00022670"/>
    </source>
</evidence>
<evidence type="ECO:0000313" key="20">
    <source>
        <dbReference type="EMBL" id="KAG9242536.1"/>
    </source>
</evidence>
<feature type="binding site" evidence="13">
    <location>
        <position position="236"/>
    </location>
    <ligand>
        <name>substrate</name>
    </ligand>
</feature>
<dbReference type="PANTHER" id="PTHR24006:SF664">
    <property type="entry name" value="UBIQUITIN CARBOXYL-TERMINAL HYDROLASE"/>
    <property type="match status" value="1"/>
</dbReference>
<dbReference type="CDD" id="cd14386">
    <property type="entry name" value="UBA2_UBP5"/>
    <property type="match status" value="1"/>
</dbReference>
<dbReference type="Pfam" id="PF17807">
    <property type="entry name" value="zf-UBP_var"/>
    <property type="match status" value="1"/>
</dbReference>
<feature type="binding site" evidence="13">
    <location>
        <position position="241"/>
    </location>
    <ligand>
        <name>substrate</name>
    </ligand>
</feature>
<dbReference type="FunFam" id="3.90.70.10:FF:000144">
    <property type="entry name" value="Ubiquitinyl hydrolase 1"/>
    <property type="match status" value="1"/>
</dbReference>
<dbReference type="InterPro" id="IPR015940">
    <property type="entry name" value="UBA"/>
</dbReference>
<keyword evidence="9 11" id="KW-0788">Thiol protease</keyword>
<dbReference type="InterPro" id="IPR009060">
    <property type="entry name" value="UBA-like_sf"/>
</dbReference>
<dbReference type="GO" id="GO:0004843">
    <property type="term" value="F:cysteine-type deubiquitinase activity"/>
    <property type="evidence" value="ECO:0007669"/>
    <property type="project" value="UniProtKB-UniRule"/>
</dbReference>
<dbReference type="FunFam" id="1.10.8.10:FF:000086">
    <property type="entry name" value="Ubiquitin carboxyl-terminal hydrolase"/>
    <property type="match status" value="1"/>
</dbReference>
<evidence type="ECO:0000259" key="19">
    <source>
        <dbReference type="PROSITE" id="PS50271"/>
    </source>
</evidence>
<dbReference type="Gene3D" id="3.30.40.10">
    <property type="entry name" value="Zinc/RING finger domain, C3HC4 (zinc finger)"/>
    <property type="match status" value="2"/>
</dbReference>
<evidence type="ECO:0000256" key="12">
    <source>
        <dbReference type="PIRSR" id="PIRSR016308-1"/>
    </source>
</evidence>
<evidence type="ECO:0000259" key="17">
    <source>
        <dbReference type="PROSITE" id="PS50030"/>
    </source>
</evidence>
<dbReference type="CDD" id="cd14385">
    <property type="entry name" value="UBA1_spUBP14_like"/>
    <property type="match status" value="1"/>
</dbReference>
<dbReference type="PANTHER" id="PTHR24006">
    <property type="entry name" value="UBIQUITIN CARBOXYL-TERMINAL HYDROLASE"/>
    <property type="match status" value="1"/>
</dbReference>